<proteinExistence type="predicted"/>
<sequence>MLRVLWLSIIIAFPQLFYLLNQINGQIIALPQCFGSKQLPIELTKDAGIFSKFTVLQYLDEYDYFAIGGVYGSDMIIGFYNNKVGFNRFMWLNSYNYAPDQMFQPLLQQIQAIQFQSKLHIITLIRSEQIQKNNNEIEIPFLVLLMGFNKNGDGRFNLFATGLANSDELLTNIYDSTSIVSYDVIIAQMAVRFNYAVGCLESQDSTQAFMGALIHQIGNSQSSLIFRNVSSSYAQRNFECIGIKIAAKDDITLVYQSYYEKADIFMAWLKQDPLSITGEYFVYENQLRLNKPDSLTVYQFKYVQVIDDYFHLDDYNPQYQVKQPYQAISLYYSEQFFGTKTILEALFTVKPDIVEMKNLLPQVVLWSNQQVQGNDSILVSELPVQQYRIPKKLPLIIDCYLGMQCEMYFSNFTLKNSCFDEIGQNKKYFIEIGINGTQHQQLQSMSDQSSLSTTLSYKYYQLNKIGLHYFQFTYKIQDTLNLENKWTLLEDVFTLNITNGCQNQYKLLEDPKVISIKQKIQTDVKYYSIPKLRLGPYQECFKQSLTISLIRNRQQSLTIINLDKKQDFQIGFLTNNVSNIGQYEFQYHIEVTADIEQFTSQRSIPQFLQLEIISDSDQFTISNSAPYFTEQVPDYEVTVGQLMIADLPRINDQEGDDYVVLIKGKKASIFITATKQKLIINPIQPVVGKHKITIILKDKNKQSLQKKYYFQVLVKPEVSTYFESLLKDSIFLEDYKKSQSYKIIGHIEGKINKITNTGQVVVLFDQNLDDNQSKFQNKVQQSIQIVLSQEDKEIDLKFEVKEITQRKIILQLNFTEPENISKYSVNLNNQLIYQDWDRLIIKFKLNFLFHDKTEKLMMKEGYQIQGYIPPQINQGLKELLNSFGSATSVSLSTIMGSNLIINIIMQEHPTQYIMQVIEYLNVVGNDQQFPINYSSTFNVSQLTCQRGIILQFYTRCIQFLIL</sequence>
<protein>
    <submittedName>
        <fullName evidence="2">Uncharacterized protein</fullName>
    </submittedName>
</protein>
<dbReference type="InParanoid" id="A0A077ZRV5"/>
<evidence type="ECO:0000313" key="3">
    <source>
        <dbReference type="Proteomes" id="UP000039865"/>
    </source>
</evidence>
<dbReference type="AlphaFoldDB" id="A0A077ZRV5"/>
<evidence type="ECO:0000313" key="2">
    <source>
        <dbReference type="EMBL" id="CDW72643.1"/>
    </source>
</evidence>
<dbReference type="Proteomes" id="UP000039865">
    <property type="component" value="Unassembled WGS sequence"/>
</dbReference>
<name>A0A077ZRV5_STYLE</name>
<feature type="chain" id="PRO_5001728895" evidence="1">
    <location>
        <begin position="26"/>
        <end position="962"/>
    </location>
</feature>
<keyword evidence="1" id="KW-0732">Signal</keyword>
<evidence type="ECO:0000256" key="1">
    <source>
        <dbReference type="SAM" id="SignalP"/>
    </source>
</evidence>
<accession>A0A077ZRV5</accession>
<dbReference type="EMBL" id="CCKQ01001535">
    <property type="protein sequence ID" value="CDW72643.1"/>
    <property type="molecule type" value="Genomic_DNA"/>
</dbReference>
<keyword evidence="3" id="KW-1185">Reference proteome</keyword>
<gene>
    <name evidence="2" type="primary">Contig12373.g13212</name>
    <name evidence="2" type="ORF">STYLEM_1606</name>
</gene>
<organism evidence="2 3">
    <name type="scientific">Stylonychia lemnae</name>
    <name type="common">Ciliate</name>
    <dbReference type="NCBI Taxonomy" id="5949"/>
    <lineage>
        <taxon>Eukaryota</taxon>
        <taxon>Sar</taxon>
        <taxon>Alveolata</taxon>
        <taxon>Ciliophora</taxon>
        <taxon>Intramacronucleata</taxon>
        <taxon>Spirotrichea</taxon>
        <taxon>Stichotrichia</taxon>
        <taxon>Sporadotrichida</taxon>
        <taxon>Oxytrichidae</taxon>
        <taxon>Stylonychinae</taxon>
        <taxon>Stylonychia</taxon>
    </lineage>
</organism>
<reference evidence="2 3" key="1">
    <citation type="submission" date="2014-06" db="EMBL/GenBank/DDBJ databases">
        <authorList>
            <person name="Swart Estienne"/>
        </authorList>
    </citation>
    <scope>NUCLEOTIDE SEQUENCE [LARGE SCALE GENOMIC DNA]</scope>
    <source>
        <strain evidence="2 3">130c</strain>
    </source>
</reference>
<feature type="signal peptide" evidence="1">
    <location>
        <begin position="1"/>
        <end position="25"/>
    </location>
</feature>